<sequence>MLWLNCWMRLMEDICNILRCMQMVIKTPCDNILLCVFQDDN</sequence>
<reference evidence="1" key="2">
    <citation type="journal article" date="2015" name="Fish Shellfish Immunol.">
        <title>Early steps in the European eel (Anguilla anguilla)-Vibrio vulnificus interaction in the gills: Role of the RtxA13 toxin.</title>
        <authorList>
            <person name="Callol A."/>
            <person name="Pajuelo D."/>
            <person name="Ebbesson L."/>
            <person name="Teles M."/>
            <person name="MacKenzie S."/>
            <person name="Amaro C."/>
        </authorList>
    </citation>
    <scope>NUCLEOTIDE SEQUENCE</scope>
</reference>
<evidence type="ECO:0000313" key="1">
    <source>
        <dbReference type="EMBL" id="JAH72401.1"/>
    </source>
</evidence>
<reference evidence="1" key="1">
    <citation type="submission" date="2014-11" db="EMBL/GenBank/DDBJ databases">
        <authorList>
            <person name="Amaro Gonzalez C."/>
        </authorList>
    </citation>
    <scope>NUCLEOTIDE SEQUENCE</scope>
</reference>
<organism evidence="1">
    <name type="scientific">Anguilla anguilla</name>
    <name type="common">European freshwater eel</name>
    <name type="synonym">Muraena anguilla</name>
    <dbReference type="NCBI Taxonomy" id="7936"/>
    <lineage>
        <taxon>Eukaryota</taxon>
        <taxon>Metazoa</taxon>
        <taxon>Chordata</taxon>
        <taxon>Craniata</taxon>
        <taxon>Vertebrata</taxon>
        <taxon>Euteleostomi</taxon>
        <taxon>Actinopterygii</taxon>
        <taxon>Neopterygii</taxon>
        <taxon>Teleostei</taxon>
        <taxon>Anguilliformes</taxon>
        <taxon>Anguillidae</taxon>
        <taxon>Anguilla</taxon>
    </lineage>
</organism>
<proteinExistence type="predicted"/>
<dbReference type="AlphaFoldDB" id="A0A0E9V345"/>
<accession>A0A0E9V345</accession>
<protein>
    <submittedName>
        <fullName evidence="1">Uncharacterized protein</fullName>
    </submittedName>
</protein>
<name>A0A0E9V345_ANGAN</name>
<dbReference type="EMBL" id="GBXM01036176">
    <property type="protein sequence ID" value="JAH72401.1"/>
    <property type="molecule type" value="Transcribed_RNA"/>
</dbReference>